<evidence type="ECO:0000313" key="7">
    <source>
        <dbReference type="Proteomes" id="UP000188947"/>
    </source>
</evidence>
<dbReference type="InterPro" id="IPR041602">
    <property type="entry name" value="Quercetinase_C"/>
</dbReference>
<proteinExistence type="inferred from homology"/>
<sequence length="242" mass="27087">MKTVYHSADSRGFADHGWLKSAHSFSFAGYFNSERINFGTLRVLNDDYVEGGMGFGKHPHNNMEIISIPLEGDLKHGDNMGNEGIIKKGDVQVMSAGTGVMHSEMNANPGESVKFLQIWIFPNKENVTPRYDQVDISGGKKKNDFQQILSPNADDEGVWIHQDAWFNLADFDKGFSKEYPIHKEGNGAYVFVLKGEVKIGDQVLKSRDALGVWDTDKFNLEAVENSEVLIMDVPMNLPNFAR</sequence>
<evidence type="ECO:0000259" key="5">
    <source>
        <dbReference type="Pfam" id="PF17954"/>
    </source>
</evidence>
<dbReference type="Pfam" id="PF17954">
    <property type="entry name" value="Pirin_C_2"/>
    <property type="match status" value="1"/>
</dbReference>
<feature type="domain" description="Pirin N-terminal" evidence="4">
    <location>
        <begin position="11"/>
        <end position="120"/>
    </location>
</feature>
<accession>A0A1T3JDI6</accession>
<comment type="caution">
    <text evidence="6">The sequence shown here is derived from an EMBL/GenBank/DDBJ whole genome shotgun (WGS) entry which is preliminary data.</text>
</comment>
<name>A0A1T3JDI6_ELIME</name>
<dbReference type="SUPFAM" id="SSF51182">
    <property type="entry name" value="RmlC-like cupins"/>
    <property type="match status" value="1"/>
</dbReference>
<dbReference type="Pfam" id="PF02678">
    <property type="entry name" value="Pirin"/>
    <property type="match status" value="1"/>
</dbReference>
<gene>
    <name evidence="6" type="ORF">BMF97_06955</name>
</gene>
<feature type="binding site" evidence="2">
    <location>
        <position position="58"/>
    </location>
    <ligand>
        <name>Fe cation</name>
        <dbReference type="ChEBI" id="CHEBI:24875"/>
    </ligand>
</feature>
<dbReference type="Gene3D" id="2.60.120.10">
    <property type="entry name" value="Jelly Rolls"/>
    <property type="match status" value="2"/>
</dbReference>
<evidence type="ECO:0000313" key="6">
    <source>
        <dbReference type="EMBL" id="OOH96414.1"/>
    </source>
</evidence>
<protein>
    <recommendedName>
        <fullName evidence="8">Pirin family protein</fullName>
    </recommendedName>
</protein>
<evidence type="ECO:0000256" key="2">
    <source>
        <dbReference type="PIRSR" id="PIRSR006232-1"/>
    </source>
</evidence>
<evidence type="ECO:0000259" key="4">
    <source>
        <dbReference type="Pfam" id="PF02678"/>
    </source>
</evidence>
<dbReference type="AlphaFoldDB" id="A0A1T3JDI6"/>
<dbReference type="eggNOG" id="COG1741">
    <property type="taxonomic scope" value="Bacteria"/>
</dbReference>
<evidence type="ECO:0000256" key="3">
    <source>
        <dbReference type="RuleBase" id="RU003457"/>
    </source>
</evidence>
<dbReference type="Proteomes" id="UP000188947">
    <property type="component" value="Unassembled WGS sequence"/>
</dbReference>
<feature type="binding site" evidence="2">
    <location>
        <position position="60"/>
    </location>
    <ligand>
        <name>Fe cation</name>
        <dbReference type="ChEBI" id="CHEBI:24875"/>
    </ligand>
</feature>
<dbReference type="RefSeq" id="WP_070905032.1">
    <property type="nucleotide sequence ID" value="NZ_CP016378.1"/>
</dbReference>
<evidence type="ECO:0000256" key="1">
    <source>
        <dbReference type="ARBA" id="ARBA00008416"/>
    </source>
</evidence>
<dbReference type="EMBL" id="MPOG01000008">
    <property type="protein sequence ID" value="OOH96414.1"/>
    <property type="molecule type" value="Genomic_DNA"/>
</dbReference>
<organism evidence="6 7">
    <name type="scientific">Elizabethkingia meningoseptica</name>
    <name type="common">Chryseobacterium meningosepticum</name>
    <dbReference type="NCBI Taxonomy" id="238"/>
    <lineage>
        <taxon>Bacteria</taxon>
        <taxon>Pseudomonadati</taxon>
        <taxon>Bacteroidota</taxon>
        <taxon>Flavobacteriia</taxon>
        <taxon>Flavobacteriales</taxon>
        <taxon>Weeksellaceae</taxon>
        <taxon>Elizabethkingia</taxon>
    </lineage>
</organism>
<dbReference type="InterPro" id="IPR014710">
    <property type="entry name" value="RmlC-like_jellyroll"/>
</dbReference>
<keyword evidence="2" id="KW-0408">Iron</keyword>
<evidence type="ECO:0008006" key="8">
    <source>
        <dbReference type="Google" id="ProtNLM"/>
    </source>
</evidence>
<keyword evidence="7" id="KW-1185">Reference proteome</keyword>
<feature type="domain" description="Quercetin 2,3-dioxygenase C-terminal cupin" evidence="5">
    <location>
        <begin position="148"/>
        <end position="233"/>
    </location>
</feature>
<reference evidence="6 7" key="1">
    <citation type="submission" date="2016-11" db="EMBL/GenBank/DDBJ databases">
        <title>Genome sequence and comparative genomic analysis of clinical strain Elizabethkingia meningoseptica 61421 PRCM.</title>
        <authorList>
            <person name="Wang M."/>
            <person name="Hu S."/>
            <person name="Cao L."/>
            <person name="Jiang T."/>
            <person name="Zhou Y."/>
            <person name="Ming D."/>
        </authorList>
    </citation>
    <scope>NUCLEOTIDE SEQUENCE [LARGE SCALE GENOMIC DNA]</scope>
    <source>
        <strain evidence="6 7">61421 PRCM</strain>
    </source>
</reference>
<feature type="binding site" evidence="2">
    <location>
        <position position="102"/>
    </location>
    <ligand>
        <name>Fe cation</name>
        <dbReference type="ChEBI" id="CHEBI:24875"/>
    </ligand>
</feature>
<dbReference type="PANTHER" id="PTHR43212">
    <property type="entry name" value="QUERCETIN 2,3-DIOXYGENASE"/>
    <property type="match status" value="1"/>
</dbReference>
<feature type="binding site" evidence="2">
    <location>
        <position position="104"/>
    </location>
    <ligand>
        <name>Fe cation</name>
        <dbReference type="ChEBI" id="CHEBI:24875"/>
    </ligand>
</feature>
<dbReference type="STRING" id="238.BBD35_15155"/>
<keyword evidence="2" id="KW-0479">Metal-binding</keyword>
<dbReference type="InterPro" id="IPR011051">
    <property type="entry name" value="RmlC_Cupin_sf"/>
</dbReference>
<comment type="similarity">
    <text evidence="1 3">Belongs to the pirin family.</text>
</comment>
<dbReference type="InterPro" id="IPR003829">
    <property type="entry name" value="Pirin_N_dom"/>
</dbReference>
<dbReference type="PANTHER" id="PTHR43212:SF3">
    <property type="entry name" value="QUERCETIN 2,3-DIOXYGENASE"/>
    <property type="match status" value="1"/>
</dbReference>
<dbReference type="GO" id="GO:0046872">
    <property type="term" value="F:metal ion binding"/>
    <property type="evidence" value="ECO:0007669"/>
    <property type="project" value="UniProtKB-KW"/>
</dbReference>
<dbReference type="CDD" id="cd02910">
    <property type="entry name" value="cupin_Yhhw_N"/>
    <property type="match status" value="1"/>
</dbReference>
<comment type="cofactor">
    <cofactor evidence="2">
        <name>Fe cation</name>
        <dbReference type="ChEBI" id="CHEBI:24875"/>
    </cofactor>
    <text evidence="2">Binds 1 Fe cation per subunit.</text>
</comment>
<dbReference type="OrthoDB" id="321327at2"/>
<dbReference type="InterPro" id="IPR012093">
    <property type="entry name" value="Pirin"/>
</dbReference>
<dbReference type="PIRSF" id="PIRSF006232">
    <property type="entry name" value="Pirin"/>
    <property type="match status" value="1"/>
</dbReference>